<evidence type="ECO:0000313" key="2">
    <source>
        <dbReference type="EMBL" id="WTY95048.1"/>
    </source>
</evidence>
<gene>
    <name evidence="2" type="ORF">OG626_09145</name>
</gene>
<sequence>MHRTGTTRRGALTATGAFAVGALLTSCGDGSGTRSGPGGTDADAASLRAVTALRASAARDSASLLDRYEQVAADHPVTKPGLAPLDAAVREHLAALGGPAKAASGSPSPTPSASAVRPSPPAADARTALKELAAEERRVADGRATALLTAGPELARLLASIAAAGAAHAYLLTELAKETSE</sequence>
<evidence type="ECO:0008006" key="3">
    <source>
        <dbReference type="Google" id="ProtNLM"/>
    </source>
</evidence>
<protein>
    <recommendedName>
        <fullName evidence="3">Lipoprotein</fullName>
    </recommendedName>
</protein>
<dbReference type="PROSITE" id="PS51257">
    <property type="entry name" value="PROKAR_LIPOPROTEIN"/>
    <property type="match status" value="1"/>
</dbReference>
<dbReference type="PROSITE" id="PS51318">
    <property type="entry name" value="TAT"/>
    <property type="match status" value="1"/>
</dbReference>
<evidence type="ECO:0000256" key="1">
    <source>
        <dbReference type="SAM" id="MobiDB-lite"/>
    </source>
</evidence>
<reference evidence="2" key="1">
    <citation type="submission" date="2022-10" db="EMBL/GenBank/DDBJ databases">
        <title>The complete genomes of actinobacterial strains from the NBC collection.</title>
        <authorList>
            <person name="Joergensen T.S."/>
            <person name="Alvarez Arevalo M."/>
            <person name="Sterndorff E.B."/>
            <person name="Faurdal D."/>
            <person name="Vuksanovic O."/>
            <person name="Mourched A.-S."/>
            <person name="Charusanti P."/>
            <person name="Shaw S."/>
            <person name="Blin K."/>
            <person name="Weber T."/>
        </authorList>
    </citation>
    <scope>NUCLEOTIDE SEQUENCE</scope>
    <source>
        <strain evidence="2">NBC_01401</strain>
    </source>
</reference>
<dbReference type="EMBL" id="CP109535">
    <property type="protein sequence ID" value="WTY95048.1"/>
    <property type="molecule type" value="Genomic_DNA"/>
</dbReference>
<proteinExistence type="predicted"/>
<dbReference type="InterPro" id="IPR006311">
    <property type="entry name" value="TAT_signal"/>
</dbReference>
<accession>A0AAU3GRK5</accession>
<dbReference type="AlphaFoldDB" id="A0AAU3GRK5"/>
<organism evidence="2">
    <name type="scientific">Streptomyces sp. NBC_01401</name>
    <dbReference type="NCBI Taxonomy" id="2903854"/>
    <lineage>
        <taxon>Bacteria</taxon>
        <taxon>Bacillati</taxon>
        <taxon>Actinomycetota</taxon>
        <taxon>Actinomycetes</taxon>
        <taxon>Kitasatosporales</taxon>
        <taxon>Streptomycetaceae</taxon>
        <taxon>Streptomyces</taxon>
    </lineage>
</organism>
<feature type="region of interest" description="Disordered" evidence="1">
    <location>
        <begin position="98"/>
        <end position="122"/>
    </location>
</feature>
<name>A0AAU3GRK5_9ACTN</name>